<name>F2UIU3_SALR5</name>
<dbReference type="GeneID" id="16071543"/>
<dbReference type="RefSeq" id="XP_004990981.1">
    <property type="nucleotide sequence ID" value="XM_004990924.1"/>
</dbReference>
<organism evidence="4">
    <name type="scientific">Salpingoeca rosetta (strain ATCC 50818 / BSB-021)</name>
    <dbReference type="NCBI Taxonomy" id="946362"/>
    <lineage>
        <taxon>Eukaryota</taxon>
        <taxon>Choanoflagellata</taxon>
        <taxon>Craspedida</taxon>
        <taxon>Salpingoecidae</taxon>
        <taxon>Salpingoeca</taxon>
    </lineage>
</organism>
<dbReference type="EMBL" id="GL832976">
    <property type="protein sequence ID" value="EGD77142.1"/>
    <property type="molecule type" value="Genomic_DNA"/>
</dbReference>
<keyword evidence="4" id="KW-1185">Reference proteome</keyword>
<evidence type="ECO:0000256" key="2">
    <source>
        <dbReference type="SAM" id="SignalP"/>
    </source>
</evidence>
<sequence>MKLLVALAMAAVLAVFTSAPTAQAQECEYPPVVLMHGILGAAEKITAVVDWIHEAIPCAYIKNMEIGNGPLDSVFMHMNDQVDNFCEQVYADPKLARGFNLIGFSQGGLIARGYVQRCNKYPVINFLSWVSPQGGQFGGVEAFAPPWLVVLFNNAPYSDMVQNSLSLAQYWRDPFNIKAYMEKSTFLADLNNERLHKNATYKEHITSLKTMMLIYSKEDFVVNPRQSGWFQHFRAFSGPGKNGVVVPLRDSLFYKLDYIGVKALDESGRLQMHESDCAHADHPTPDCKHIFDLYSLPLLKQRWSEVEDFWSRR</sequence>
<dbReference type="KEGG" id="sre:PTSG_07476"/>
<dbReference type="InParanoid" id="F2UIU3"/>
<dbReference type="PANTHER" id="PTHR11247">
    <property type="entry name" value="PALMITOYL-PROTEIN THIOESTERASE/DOLICHYLDIPHOSPHATASE 1"/>
    <property type="match status" value="1"/>
</dbReference>
<dbReference type="Gene3D" id="3.40.50.1820">
    <property type="entry name" value="alpha/beta hydrolase"/>
    <property type="match status" value="1"/>
</dbReference>
<dbReference type="OMA" id="AWHTRRD"/>
<dbReference type="GO" id="GO:0016790">
    <property type="term" value="F:thiolester hydrolase activity"/>
    <property type="evidence" value="ECO:0007669"/>
    <property type="project" value="TreeGrafter"/>
</dbReference>
<dbReference type="PANTHER" id="PTHR11247:SF67">
    <property type="entry name" value="PALMITOYL-PROTEIN THIOESTERASE 3"/>
    <property type="match status" value="1"/>
</dbReference>
<protein>
    <submittedName>
        <fullName evidence="3">Palmitoyl-protein thioesterase 3</fullName>
    </submittedName>
</protein>
<dbReference type="GO" id="GO:0005764">
    <property type="term" value="C:lysosome"/>
    <property type="evidence" value="ECO:0007669"/>
    <property type="project" value="TreeGrafter"/>
</dbReference>
<reference evidence="3" key="1">
    <citation type="submission" date="2009-08" db="EMBL/GenBank/DDBJ databases">
        <title>Annotation of Salpingoeca rosetta.</title>
        <authorList>
            <consortium name="The Broad Institute Genome Sequencing Platform"/>
            <person name="Russ C."/>
            <person name="Cuomo C."/>
            <person name="Burger G."/>
            <person name="Gray M.W."/>
            <person name="Holland P.W.H."/>
            <person name="King N."/>
            <person name="Lang F.B.F."/>
            <person name="Roger A.J."/>
            <person name="Ruiz-Trillo I."/>
            <person name="Young S.K."/>
            <person name="Zeng Q."/>
            <person name="Gargeya S."/>
            <person name="Alvarado L."/>
            <person name="Berlin A."/>
            <person name="Chapman S.B."/>
            <person name="Chen Z."/>
            <person name="Freedman E."/>
            <person name="Gellesch M."/>
            <person name="Goldberg J."/>
            <person name="Griggs A."/>
            <person name="Gujja S."/>
            <person name="Heilman E."/>
            <person name="Heiman D."/>
            <person name="Howarth C."/>
            <person name="Mehta T."/>
            <person name="Neiman D."/>
            <person name="Pearson M."/>
            <person name="Roberts A."/>
            <person name="Saif S."/>
            <person name="Shea T."/>
            <person name="Shenoy N."/>
            <person name="Sisk P."/>
            <person name="Stolte C."/>
            <person name="Sykes S."/>
            <person name="White J."/>
            <person name="Yandava C."/>
            <person name="Haas B."/>
            <person name="Nusbaum C."/>
            <person name="Birren B."/>
        </authorList>
    </citation>
    <scope>NUCLEOTIDE SEQUENCE [LARGE SCALE GENOMIC DNA]</scope>
    <source>
        <strain evidence="3">ATCC 50818</strain>
    </source>
</reference>
<evidence type="ECO:0000313" key="4">
    <source>
        <dbReference type="Proteomes" id="UP000007799"/>
    </source>
</evidence>
<keyword evidence="2" id="KW-0732">Signal</keyword>
<evidence type="ECO:0000256" key="1">
    <source>
        <dbReference type="ARBA" id="ARBA00022801"/>
    </source>
</evidence>
<dbReference type="STRING" id="946362.F2UIU3"/>
<feature type="chain" id="PRO_5003288673" evidence="2">
    <location>
        <begin position="25"/>
        <end position="313"/>
    </location>
</feature>
<dbReference type="SUPFAM" id="SSF53474">
    <property type="entry name" value="alpha/beta-Hydrolases"/>
    <property type="match status" value="1"/>
</dbReference>
<dbReference type="AlphaFoldDB" id="F2UIU3"/>
<dbReference type="OrthoDB" id="10263094at2759"/>
<gene>
    <name evidence="3" type="ORF">PTSG_07476</name>
</gene>
<evidence type="ECO:0000313" key="3">
    <source>
        <dbReference type="EMBL" id="EGD77142.1"/>
    </source>
</evidence>
<dbReference type="eggNOG" id="KOG2541">
    <property type="taxonomic scope" value="Eukaryota"/>
</dbReference>
<feature type="signal peptide" evidence="2">
    <location>
        <begin position="1"/>
        <end position="24"/>
    </location>
</feature>
<proteinExistence type="predicted"/>
<dbReference type="Pfam" id="PF02089">
    <property type="entry name" value="Palm_thioest"/>
    <property type="match status" value="1"/>
</dbReference>
<dbReference type="Proteomes" id="UP000007799">
    <property type="component" value="Unassembled WGS sequence"/>
</dbReference>
<keyword evidence="1" id="KW-0378">Hydrolase</keyword>
<accession>F2UIU3</accession>
<dbReference type="InterPro" id="IPR029058">
    <property type="entry name" value="AB_hydrolase_fold"/>
</dbReference>